<protein>
    <submittedName>
        <fullName evidence="1">Similar to PIE1 (PHOTOPERIOD-INDEPENDENT EARLY FLOWERING 1)</fullName>
    </submittedName>
</protein>
<dbReference type="EMBL" id="GBRH01275500">
    <property type="protein sequence ID" value="JAD22395.1"/>
    <property type="molecule type" value="Transcribed_RNA"/>
</dbReference>
<evidence type="ECO:0000313" key="1">
    <source>
        <dbReference type="EMBL" id="JAD22395.1"/>
    </source>
</evidence>
<sequence length="65" mass="7726">MSMVLFGNWQVIFFIPYQVGHFIREDIGILCIAARGTENYSANMQCRRQIIRTMKRFLLELERLS</sequence>
<reference evidence="1" key="1">
    <citation type="submission" date="2014-09" db="EMBL/GenBank/DDBJ databases">
        <authorList>
            <person name="Magalhaes I.L.F."/>
            <person name="Oliveira U."/>
            <person name="Santos F.R."/>
            <person name="Vidigal T.H.D.A."/>
            <person name="Brescovit A.D."/>
            <person name="Santos A.J."/>
        </authorList>
    </citation>
    <scope>NUCLEOTIDE SEQUENCE</scope>
    <source>
        <tissue evidence="1">Shoot tissue taken approximately 20 cm above the soil surface</tissue>
    </source>
</reference>
<organism evidence="1">
    <name type="scientific">Arundo donax</name>
    <name type="common">Giant reed</name>
    <name type="synonym">Donax arundinaceus</name>
    <dbReference type="NCBI Taxonomy" id="35708"/>
    <lineage>
        <taxon>Eukaryota</taxon>
        <taxon>Viridiplantae</taxon>
        <taxon>Streptophyta</taxon>
        <taxon>Embryophyta</taxon>
        <taxon>Tracheophyta</taxon>
        <taxon>Spermatophyta</taxon>
        <taxon>Magnoliopsida</taxon>
        <taxon>Liliopsida</taxon>
        <taxon>Poales</taxon>
        <taxon>Poaceae</taxon>
        <taxon>PACMAD clade</taxon>
        <taxon>Arundinoideae</taxon>
        <taxon>Arundineae</taxon>
        <taxon>Arundo</taxon>
    </lineage>
</organism>
<accession>A0A0A8YAF0</accession>
<dbReference type="AlphaFoldDB" id="A0A0A8YAF0"/>
<name>A0A0A8YAF0_ARUDO</name>
<reference evidence="1" key="2">
    <citation type="journal article" date="2015" name="Data Brief">
        <title>Shoot transcriptome of the giant reed, Arundo donax.</title>
        <authorList>
            <person name="Barrero R.A."/>
            <person name="Guerrero F.D."/>
            <person name="Moolhuijzen P."/>
            <person name="Goolsby J.A."/>
            <person name="Tidwell J."/>
            <person name="Bellgard S.E."/>
            <person name="Bellgard M.I."/>
        </authorList>
    </citation>
    <scope>NUCLEOTIDE SEQUENCE</scope>
    <source>
        <tissue evidence="1">Shoot tissue taken approximately 20 cm above the soil surface</tissue>
    </source>
</reference>
<proteinExistence type="predicted"/>